<dbReference type="PANTHER" id="PTHR24264:SF65">
    <property type="entry name" value="SRCR DOMAIN-CONTAINING PROTEIN"/>
    <property type="match status" value="1"/>
</dbReference>
<accession>A0A5S6QHH2</accession>
<dbReference type="PROSITE" id="PS50240">
    <property type="entry name" value="TRYPSIN_DOM"/>
    <property type="match status" value="1"/>
</dbReference>
<dbReference type="PROSITE" id="PS00135">
    <property type="entry name" value="TRYPSIN_SER"/>
    <property type="match status" value="1"/>
</dbReference>
<evidence type="ECO:0000256" key="7">
    <source>
        <dbReference type="RuleBase" id="RU363034"/>
    </source>
</evidence>
<organism evidence="11 12">
    <name type="scientific">Trichuris muris</name>
    <name type="common">Mouse whipworm</name>
    <dbReference type="NCBI Taxonomy" id="70415"/>
    <lineage>
        <taxon>Eukaryota</taxon>
        <taxon>Metazoa</taxon>
        <taxon>Ecdysozoa</taxon>
        <taxon>Nematoda</taxon>
        <taxon>Enoplea</taxon>
        <taxon>Dorylaimia</taxon>
        <taxon>Trichinellida</taxon>
        <taxon>Trichuridae</taxon>
        <taxon>Trichuris</taxon>
    </lineage>
</organism>
<protein>
    <submittedName>
        <fullName evidence="12">Peptidase S1 domain-containing protein</fullName>
    </submittedName>
</protein>
<dbReference type="InterPro" id="IPR001314">
    <property type="entry name" value="Peptidase_S1A"/>
</dbReference>
<dbReference type="PANTHER" id="PTHR24264">
    <property type="entry name" value="TRYPSIN-RELATED"/>
    <property type="match status" value="1"/>
</dbReference>
<dbReference type="InterPro" id="IPR033116">
    <property type="entry name" value="TRYPSIN_SER"/>
</dbReference>
<dbReference type="Proteomes" id="UP000046395">
    <property type="component" value="Unassembled WGS sequence"/>
</dbReference>
<evidence type="ECO:0000259" key="10">
    <source>
        <dbReference type="PROSITE" id="PS50240"/>
    </source>
</evidence>
<evidence type="ECO:0000256" key="1">
    <source>
        <dbReference type="ARBA" id="ARBA00004613"/>
    </source>
</evidence>
<dbReference type="InterPro" id="IPR050127">
    <property type="entry name" value="Serine_Proteases_S1"/>
</dbReference>
<evidence type="ECO:0000256" key="3">
    <source>
        <dbReference type="ARBA" id="ARBA00022670"/>
    </source>
</evidence>
<sequence length="373" mass="39890">MWFAIVSVLLFCTSMVEAYECGKPVVRMRKRQAAERYFNRIVGGWEAVPHSFPWQVRVMTHQYGNMYGACGGSLIQLNPGNSTDLVLTAAHCFEDNGQYPSASKIKVIAGAHNLDDPYESTRMEIGVQDFAHHLYDTSTNANDIALLRLKQAVPHSDATIPVCLPKPNEAIPIGNVCYVTGWGTTSEDGATSRQLRQVDAEILNQSKCKGTQRTDVMFCAGTVMGGKDSCQGDSGGPLVCETNGKFVQYGVVSFGIGCARVNYPGVYATVPAFVNWVNEKSKTLLPSSGSTKPGEISPGKSPSSGWAPSRPGLSSQIGFPSLSGGLSSFGSSVPSDVESLLSQMGYKPGSGASGTYTVTTYVNGKPSVQTYKF</sequence>
<evidence type="ECO:0000256" key="9">
    <source>
        <dbReference type="SAM" id="SignalP"/>
    </source>
</evidence>
<evidence type="ECO:0000256" key="2">
    <source>
        <dbReference type="ARBA" id="ARBA00022525"/>
    </source>
</evidence>
<dbReference type="CDD" id="cd00190">
    <property type="entry name" value="Tryp_SPc"/>
    <property type="match status" value="1"/>
</dbReference>
<keyword evidence="6" id="KW-1015">Disulfide bond</keyword>
<evidence type="ECO:0000256" key="5">
    <source>
        <dbReference type="ARBA" id="ARBA00022825"/>
    </source>
</evidence>
<dbReference type="SMART" id="SM00020">
    <property type="entry name" value="Tryp_SPc"/>
    <property type="match status" value="1"/>
</dbReference>
<dbReference type="GO" id="GO:0006508">
    <property type="term" value="P:proteolysis"/>
    <property type="evidence" value="ECO:0007669"/>
    <property type="project" value="UniProtKB-KW"/>
</dbReference>
<dbReference type="Gene3D" id="2.40.10.10">
    <property type="entry name" value="Trypsin-like serine proteases"/>
    <property type="match status" value="1"/>
</dbReference>
<feature type="signal peptide" evidence="9">
    <location>
        <begin position="1"/>
        <end position="18"/>
    </location>
</feature>
<keyword evidence="11" id="KW-1185">Reference proteome</keyword>
<evidence type="ECO:0000256" key="8">
    <source>
        <dbReference type="SAM" id="MobiDB-lite"/>
    </source>
</evidence>
<dbReference type="FunFam" id="2.40.10.10:FF:000003">
    <property type="entry name" value="Transmembrane serine protease 3"/>
    <property type="match status" value="1"/>
</dbReference>
<keyword evidence="5 7" id="KW-0720">Serine protease</keyword>
<dbReference type="InterPro" id="IPR043504">
    <property type="entry name" value="Peptidase_S1_PA_chymotrypsin"/>
</dbReference>
<dbReference type="PROSITE" id="PS00134">
    <property type="entry name" value="TRYPSIN_HIS"/>
    <property type="match status" value="1"/>
</dbReference>
<reference evidence="12" key="1">
    <citation type="submission" date="2019-12" db="UniProtKB">
        <authorList>
            <consortium name="WormBaseParasite"/>
        </authorList>
    </citation>
    <scope>IDENTIFICATION</scope>
</reference>
<keyword evidence="2" id="KW-0964">Secreted</keyword>
<dbReference type="PRINTS" id="PR00722">
    <property type="entry name" value="CHYMOTRYPSIN"/>
</dbReference>
<comment type="subcellular location">
    <subcellularLocation>
        <location evidence="1">Secreted</location>
    </subcellularLocation>
</comment>
<evidence type="ECO:0000313" key="11">
    <source>
        <dbReference type="Proteomes" id="UP000046395"/>
    </source>
</evidence>
<dbReference type="GO" id="GO:0004252">
    <property type="term" value="F:serine-type endopeptidase activity"/>
    <property type="evidence" value="ECO:0007669"/>
    <property type="project" value="InterPro"/>
</dbReference>
<dbReference type="GO" id="GO:0005615">
    <property type="term" value="C:extracellular space"/>
    <property type="evidence" value="ECO:0007669"/>
    <property type="project" value="TreeGrafter"/>
</dbReference>
<evidence type="ECO:0000313" key="12">
    <source>
        <dbReference type="WBParaSite" id="TMUE_2000006856.1"/>
    </source>
</evidence>
<dbReference type="WBParaSite" id="TMUE_2000006856.1">
    <property type="protein sequence ID" value="TMUE_2000006856.1"/>
    <property type="gene ID" value="WBGene00294743"/>
</dbReference>
<proteinExistence type="predicted"/>
<feature type="compositionally biased region" description="Polar residues" evidence="8">
    <location>
        <begin position="300"/>
        <end position="311"/>
    </location>
</feature>
<keyword evidence="3 7" id="KW-0645">Protease</keyword>
<dbReference type="SUPFAM" id="SSF50494">
    <property type="entry name" value="Trypsin-like serine proteases"/>
    <property type="match status" value="1"/>
</dbReference>
<evidence type="ECO:0000256" key="6">
    <source>
        <dbReference type="ARBA" id="ARBA00023157"/>
    </source>
</evidence>
<keyword evidence="4 7" id="KW-0378">Hydrolase</keyword>
<feature type="domain" description="Peptidase S1" evidence="10">
    <location>
        <begin position="41"/>
        <end position="282"/>
    </location>
</feature>
<dbReference type="AlphaFoldDB" id="A0A5S6QHH2"/>
<dbReference type="InterPro" id="IPR018114">
    <property type="entry name" value="TRYPSIN_HIS"/>
</dbReference>
<name>A0A5S6QHH2_TRIMR</name>
<dbReference type="STRING" id="70415.A0A5S6QHH2"/>
<dbReference type="InterPro" id="IPR001254">
    <property type="entry name" value="Trypsin_dom"/>
</dbReference>
<dbReference type="Pfam" id="PF00089">
    <property type="entry name" value="Trypsin"/>
    <property type="match status" value="1"/>
</dbReference>
<evidence type="ECO:0000256" key="4">
    <source>
        <dbReference type="ARBA" id="ARBA00022801"/>
    </source>
</evidence>
<keyword evidence="9" id="KW-0732">Signal</keyword>
<feature type="chain" id="PRO_5024439225" evidence="9">
    <location>
        <begin position="19"/>
        <end position="373"/>
    </location>
</feature>
<feature type="region of interest" description="Disordered" evidence="8">
    <location>
        <begin position="285"/>
        <end position="311"/>
    </location>
</feature>
<dbReference type="InterPro" id="IPR009003">
    <property type="entry name" value="Peptidase_S1_PA"/>
</dbReference>